<dbReference type="InterPro" id="IPR012337">
    <property type="entry name" value="RNaseH-like_sf"/>
</dbReference>
<dbReference type="PANTHER" id="PTHR34146:SF3">
    <property type="entry name" value="POLYNUCLEOTIDYL TRANSFERASE, RIBONUCLEASE H-LIKE SUPERFAMILY PROTEIN"/>
    <property type="match status" value="1"/>
</dbReference>
<gene>
    <name evidence="3" type="ORF">F2Q69_00020009</name>
</gene>
<dbReference type="GO" id="GO:0003676">
    <property type="term" value="F:nucleic acid binding"/>
    <property type="evidence" value="ECO:0007669"/>
    <property type="project" value="InterPro"/>
</dbReference>
<dbReference type="InterPro" id="IPR036397">
    <property type="entry name" value="RNaseH_sf"/>
</dbReference>
<name>A0A8S9Q0P8_BRACR</name>
<evidence type="ECO:0000313" key="4">
    <source>
        <dbReference type="Proteomes" id="UP000712600"/>
    </source>
</evidence>
<dbReference type="InterPro" id="IPR044730">
    <property type="entry name" value="RNase_H-like_dom_plant"/>
</dbReference>
<evidence type="ECO:0000259" key="2">
    <source>
        <dbReference type="Pfam" id="PF13456"/>
    </source>
</evidence>
<feature type="domain" description="RNase H type-1" evidence="2">
    <location>
        <begin position="42"/>
        <end position="145"/>
    </location>
</feature>
<dbReference type="PANTHER" id="PTHR34146">
    <property type="entry name" value="POLYNUCLEOTIDYL TRANSFERASE, RIBONUCLEASE H-LIKE SUPERFAMILY PROTEIN-RELATED"/>
    <property type="match status" value="1"/>
</dbReference>
<dbReference type="InterPro" id="IPR002156">
    <property type="entry name" value="RNaseH_domain"/>
</dbReference>
<organism evidence="3 4">
    <name type="scientific">Brassica cretica</name>
    <name type="common">Mustard</name>
    <dbReference type="NCBI Taxonomy" id="69181"/>
    <lineage>
        <taxon>Eukaryota</taxon>
        <taxon>Viridiplantae</taxon>
        <taxon>Streptophyta</taxon>
        <taxon>Embryophyta</taxon>
        <taxon>Tracheophyta</taxon>
        <taxon>Spermatophyta</taxon>
        <taxon>Magnoliopsida</taxon>
        <taxon>eudicotyledons</taxon>
        <taxon>Gunneridae</taxon>
        <taxon>Pentapetalae</taxon>
        <taxon>rosids</taxon>
        <taxon>malvids</taxon>
        <taxon>Brassicales</taxon>
        <taxon>Brassicaceae</taxon>
        <taxon>Brassiceae</taxon>
        <taxon>Brassica</taxon>
    </lineage>
</organism>
<dbReference type="GO" id="GO:0004523">
    <property type="term" value="F:RNA-DNA hybrid ribonuclease activity"/>
    <property type="evidence" value="ECO:0007669"/>
    <property type="project" value="InterPro"/>
</dbReference>
<feature type="region of interest" description="Disordered" evidence="1">
    <location>
        <begin position="1"/>
        <end position="20"/>
    </location>
</feature>
<protein>
    <recommendedName>
        <fullName evidence="2">RNase H type-1 domain-containing protein</fullName>
    </recommendedName>
</protein>
<sequence>MIQEEEATNRTPTEYERTGPHCKVDTSWQKHTLFFGGGFSLKDGEGRDFSGSFASNQTISPIQAEFRTLLWAMNSTLLLGFQAMSFESDCHQLVKLLNNEEVEEWPALMAESEEFLQLFSKFQCCSISFIPRTLNSRADSLAKEARARNAVFSHVQKPGEDSEFGKFDFARSSIPTRRRSTLSRKYRPFNFDPKAYEVVTMAEEEGALFLMMISGDDTNLEDDVDSRQNMWNEFPSGQALGGHRSSQFRSGVARRFQAESKAPTSPPSRCLSPVMLCIDVFVTFTDFTFGSVFAGVTEGSGFLISPPITIIPPPPLSHTDEVDPSPSPSSVLCNNDTFLCSDLQRRVTLPSSLSAEQSENGECDILPLSKILICSPLCYL</sequence>
<reference evidence="3" key="1">
    <citation type="submission" date="2019-12" db="EMBL/GenBank/DDBJ databases">
        <title>Genome sequencing and annotation of Brassica cretica.</title>
        <authorList>
            <person name="Studholme D.J."/>
            <person name="Sarris P."/>
        </authorList>
    </citation>
    <scope>NUCLEOTIDE SEQUENCE</scope>
    <source>
        <strain evidence="3">PFS-109/04</strain>
        <tissue evidence="3">Leaf</tissue>
    </source>
</reference>
<proteinExistence type="predicted"/>
<dbReference type="AlphaFoldDB" id="A0A8S9Q0P8"/>
<dbReference type="Proteomes" id="UP000712600">
    <property type="component" value="Unassembled WGS sequence"/>
</dbReference>
<dbReference type="Gene3D" id="3.30.420.10">
    <property type="entry name" value="Ribonuclease H-like superfamily/Ribonuclease H"/>
    <property type="match status" value="1"/>
</dbReference>
<accession>A0A8S9Q0P8</accession>
<comment type="caution">
    <text evidence="3">The sequence shown here is derived from an EMBL/GenBank/DDBJ whole genome shotgun (WGS) entry which is preliminary data.</text>
</comment>
<dbReference type="CDD" id="cd06222">
    <property type="entry name" value="RNase_H_like"/>
    <property type="match status" value="1"/>
</dbReference>
<dbReference type="Pfam" id="PF13456">
    <property type="entry name" value="RVT_3"/>
    <property type="match status" value="1"/>
</dbReference>
<evidence type="ECO:0000256" key="1">
    <source>
        <dbReference type="SAM" id="MobiDB-lite"/>
    </source>
</evidence>
<dbReference type="SUPFAM" id="SSF53098">
    <property type="entry name" value="Ribonuclease H-like"/>
    <property type="match status" value="1"/>
</dbReference>
<evidence type="ECO:0000313" key="3">
    <source>
        <dbReference type="EMBL" id="KAF3535196.1"/>
    </source>
</evidence>
<dbReference type="EMBL" id="QGKX02001290">
    <property type="protein sequence ID" value="KAF3535196.1"/>
    <property type="molecule type" value="Genomic_DNA"/>
</dbReference>